<dbReference type="GO" id="GO:0005886">
    <property type="term" value="C:plasma membrane"/>
    <property type="evidence" value="ECO:0007669"/>
    <property type="project" value="UniProtKB-SubCell"/>
</dbReference>
<feature type="transmembrane region" description="Helical" evidence="6">
    <location>
        <begin position="47"/>
        <end position="66"/>
    </location>
</feature>
<name>A0A433X2S6_9HYPH</name>
<organism evidence="7 8">
    <name type="scientific">Arsenicitalea aurantiaca</name>
    <dbReference type="NCBI Taxonomy" id="1783274"/>
    <lineage>
        <taxon>Bacteria</taxon>
        <taxon>Pseudomonadati</taxon>
        <taxon>Pseudomonadota</taxon>
        <taxon>Alphaproteobacteria</taxon>
        <taxon>Hyphomicrobiales</taxon>
        <taxon>Devosiaceae</taxon>
        <taxon>Arsenicitalea</taxon>
    </lineage>
</organism>
<evidence type="ECO:0000256" key="6">
    <source>
        <dbReference type="SAM" id="Phobius"/>
    </source>
</evidence>
<keyword evidence="5 6" id="KW-0472">Membrane</keyword>
<dbReference type="OrthoDB" id="7284468at2"/>
<dbReference type="PANTHER" id="PTHR32196:SF72">
    <property type="entry name" value="RIBOSE IMPORT PERMEASE PROTEIN RBSC"/>
    <property type="match status" value="1"/>
</dbReference>
<dbReference type="GO" id="GO:0022857">
    <property type="term" value="F:transmembrane transporter activity"/>
    <property type="evidence" value="ECO:0007669"/>
    <property type="project" value="InterPro"/>
</dbReference>
<dbReference type="RefSeq" id="WP_127189887.1">
    <property type="nucleotide sequence ID" value="NZ_RZNJ01000008.1"/>
</dbReference>
<dbReference type="AlphaFoldDB" id="A0A433X2S6"/>
<dbReference type="CDD" id="cd06579">
    <property type="entry name" value="TM_PBP1_transp_AraH_like"/>
    <property type="match status" value="1"/>
</dbReference>
<sequence>MRSFSFNAGVLGELHKRAGVILALVLLVVVASFLSDRFLTVPNLMNVLRQVSIVGILALGMTFVILTAGIDLSVGSILGLSVVIFAGFVDQTSVPLAIALGLGAGVLVGTVNGLGVAYAGIPPFIMTLGTLSFARGLSFIYTGGTPVPILDEGFFFIGNGSLLGVPIPSIILIVSLFVCAAVLTFTPFGRSIYGLGSNEDAARLSGVPVNRYKVAVYAISGFFAGLAGLVYSSQLSIGTPIAGQGYELDAIAAVVVGGTSLFGGKGSVFGTFIGTLIIGILANILNLNGVDPFVQQLFKGALIVTAVFIMGRSMRAR</sequence>
<keyword evidence="3 6" id="KW-0812">Transmembrane</keyword>
<evidence type="ECO:0000256" key="2">
    <source>
        <dbReference type="ARBA" id="ARBA00022475"/>
    </source>
</evidence>
<proteinExistence type="predicted"/>
<dbReference type="Proteomes" id="UP000281547">
    <property type="component" value="Unassembled WGS sequence"/>
</dbReference>
<feature type="transmembrane region" description="Helical" evidence="6">
    <location>
        <begin position="96"/>
        <end position="121"/>
    </location>
</feature>
<feature type="transmembrane region" description="Helical" evidence="6">
    <location>
        <begin position="18"/>
        <end position="35"/>
    </location>
</feature>
<evidence type="ECO:0000256" key="4">
    <source>
        <dbReference type="ARBA" id="ARBA00022989"/>
    </source>
</evidence>
<reference evidence="7 8" key="1">
    <citation type="journal article" date="2016" name="Int. J. Syst. Evol. Microbiol.">
        <title>Arsenicitalea aurantiaca gen. nov., sp. nov., a new member of the family Hyphomicrobiaceae, isolated from high-arsenic sediment.</title>
        <authorList>
            <person name="Mu Y."/>
            <person name="Zhou L."/>
            <person name="Zeng X.C."/>
            <person name="Liu L."/>
            <person name="Pan Y."/>
            <person name="Chen X."/>
            <person name="Wang J."/>
            <person name="Li S."/>
            <person name="Li W.J."/>
            <person name="Wang Y."/>
        </authorList>
    </citation>
    <scope>NUCLEOTIDE SEQUENCE [LARGE SCALE GENOMIC DNA]</scope>
    <source>
        <strain evidence="7 8">42-50</strain>
    </source>
</reference>
<keyword evidence="4 6" id="KW-1133">Transmembrane helix</keyword>
<dbReference type="InterPro" id="IPR001851">
    <property type="entry name" value="ABC_transp_permease"/>
</dbReference>
<protein>
    <submittedName>
        <fullName evidence="7">ABC transporter permease</fullName>
    </submittedName>
</protein>
<keyword evidence="2" id="KW-1003">Cell membrane</keyword>
<feature type="transmembrane region" description="Helical" evidence="6">
    <location>
        <begin position="269"/>
        <end position="287"/>
    </location>
</feature>
<keyword evidence="8" id="KW-1185">Reference proteome</keyword>
<evidence type="ECO:0000256" key="5">
    <source>
        <dbReference type="ARBA" id="ARBA00023136"/>
    </source>
</evidence>
<dbReference type="EMBL" id="RZNJ01000008">
    <property type="protein sequence ID" value="RUT28362.1"/>
    <property type="molecule type" value="Genomic_DNA"/>
</dbReference>
<comment type="subcellular location">
    <subcellularLocation>
        <location evidence="1">Cell membrane</location>
        <topology evidence="1">Multi-pass membrane protein</topology>
    </subcellularLocation>
</comment>
<evidence type="ECO:0000256" key="1">
    <source>
        <dbReference type="ARBA" id="ARBA00004651"/>
    </source>
</evidence>
<evidence type="ECO:0000313" key="7">
    <source>
        <dbReference type="EMBL" id="RUT28362.1"/>
    </source>
</evidence>
<accession>A0A433X2S6</accession>
<feature type="transmembrane region" description="Helical" evidence="6">
    <location>
        <begin position="170"/>
        <end position="193"/>
    </location>
</feature>
<dbReference type="Pfam" id="PF02653">
    <property type="entry name" value="BPD_transp_2"/>
    <property type="match status" value="1"/>
</dbReference>
<feature type="transmembrane region" description="Helical" evidence="6">
    <location>
        <begin position="214"/>
        <end position="233"/>
    </location>
</feature>
<dbReference type="PANTHER" id="PTHR32196">
    <property type="entry name" value="ABC TRANSPORTER PERMEASE PROTEIN YPHD-RELATED-RELATED"/>
    <property type="match status" value="1"/>
</dbReference>
<comment type="caution">
    <text evidence="7">The sequence shown here is derived from an EMBL/GenBank/DDBJ whole genome shotgun (WGS) entry which is preliminary data.</text>
</comment>
<evidence type="ECO:0000313" key="8">
    <source>
        <dbReference type="Proteomes" id="UP000281547"/>
    </source>
</evidence>
<evidence type="ECO:0000256" key="3">
    <source>
        <dbReference type="ARBA" id="ARBA00022692"/>
    </source>
</evidence>
<gene>
    <name evidence="7" type="ORF">EMQ25_17420</name>
</gene>